<accession>A0ACC0THC3</accession>
<protein>
    <submittedName>
        <fullName evidence="1">Uncharacterized protein</fullName>
    </submittedName>
</protein>
<reference evidence="1 2" key="1">
    <citation type="journal article" date="2006" name="Science">
        <title>The genome of black cottonwood, Populus trichocarpa (Torr. &amp; Gray).</title>
        <authorList>
            <person name="Tuskan G.A."/>
            <person name="Difazio S."/>
            <person name="Jansson S."/>
            <person name="Bohlmann J."/>
            <person name="Grigoriev I."/>
            <person name="Hellsten U."/>
            <person name="Putnam N."/>
            <person name="Ralph S."/>
            <person name="Rombauts S."/>
            <person name="Salamov A."/>
            <person name="Schein J."/>
            <person name="Sterck L."/>
            <person name="Aerts A."/>
            <person name="Bhalerao R.R."/>
            <person name="Bhalerao R.P."/>
            <person name="Blaudez D."/>
            <person name="Boerjan W."/>
            <person name="Brun A."/>
            <person name="Brunner A."/>
            <person name="Busov V."/>
            <person name="Campbell M."/>
            <person name="Carlson J."/>
            <person name="Chalot M."/>
            <person name="Chapman J."/>
            <person name="Chen G.L."/>
            <person name="Cooper D."/>
            <person name="Coutinho P.M."/>
            <person name="Couturier J."/>
            <person name="Covert S."/>
            <person name="Cronk Q."/>
            <person name="Cunningham R."/>
            <person name="Davis J."/>
            <person name="Degroeve S."/>
            <person name="Dejardin A."/>
            <person name="Depamphilis C."/>
            <person name="Detter J."/>
            <person name="Dirks B."/>
            <person name="Dubchak I."/>
            <person name="Duplessis S."/>
            <person name="Ehlting J."/>
            <person name="Ellis B."/>
            <person name="Gendler K."/>
            <person name="Goodstein D."/>
            <person name="Gribskov M."/>
            <person name="Grimwood J."/>
            <person name="Groover A."/>
            <person name="Gunter L."/>
            <person name="Hamberger B."/>
            <person name="Heinze B."/>
            <person name="Helariutta Y."/>
            <person name="Henrissat B."/>
            <person name="Holligan D."/>
            <person name="Holt R."/>
            <person name="Huang W."/>
            <person name="Islam-Faridi N."/>
            <person name="Jones S."/>
            <person name="Jones-Rhoades M."/>
            <person name="Jorgensen R."/>
            <person name="Joshi C."/>
            <person name="Kangasjarvi J."/>
            <person name="Karlsson J."/>
            <person name="Kelleher C."/>
            <person name="Kirkpatrick R."/>
            <person name="Kirst M."/>
            <person name="Kohler A."/>
            <person name="Kalluri U."/>
            <person name="Larimer F."/>
            <person name="Leebens-Mack J."/>
            <person name="Leple J.C."/>
            <person name="Locascio P."/>
            <person name="Lou Y."/>
            <person name="Lucas S."/>
            <person name="Martin F."/>
            <person name="Montanini B."/>
            <person name="Napoli C."/>
            <person name="Nelson D.R."/>
            <person name="Nelson C."/>
            <person name="Nieminen K."/>
            <person name="Nilsson O."/>
            <person name="Pereda V."/>
            <person name="Peter G."/>
            <person name="Philippe R."/>
            <person name="Pilate G."/>
            <person name="Poliakov A."/>
            <person name="Razumovskaya J."/>
            <person name="Richardson P."/>
            <person name="Rinaldi C."/>
            <person name="Ritland K."/>
            <person name="Rouze P."/>
            <person name="Ryaboy D."/>
            <person name="Schmutz J."/>
            <person name="Schrader J."/>
            <person name="Segerman B."/>
            <person name="Shin H."/>
            <person name="Siddiqui A."/>
            <person name="Sterky F."/>
            <person name="Terry A."/>
            <person name="Tsai C.J."/>
            <person name="Uberbacher E."/>
            <person name="Unneberg P."/>
            <person name="Vahala J."/>
            <person name="Wall K."/>
            <person name="Wessler S."/>
            <person name="Yang G."/>
            <person name="Yin T."/>
            <person name="Douglas C."/>
            <person name="Marra M."/>
            <person name="Sandberg G."/>
            <person name="Van de Peer Y."/>
            <person name="Rokhsar D."/>
        </authorList>
    </citation>
    <scope>NUCLEOTIDE SEQUENCE [LARGE SCALE GENOMIC DNA]</scope>
    <source>
        <strain evidence="2">cv. Nisqually</strain>
    </source>
</reference>
<comment type="caution">
    <text evidence="1">The sequence shown here is derived from an EMBL/GenBank/DDBJ whole genome shotgun (WGS) entry which is preliminary data.</text>
</comment>
<organism evidence="1 2">
    <name type="scientific">Populus trichocarpa</name>
    <name type="common">Western balsam poplar</name>
    <name type="synonym">Populus balsamifera subsp. trichocarpa</name>
    <dbReference type="NCBI Taxonomy" id="3694"/>
    <lineage>
        <taxon>Eukaryota</taxon>
        <taxon>Viridiplantae</taxon>
        <taxon>Streptophyta</taxon>
        <taxon>Embryophyta</taxon>
        <taxon>Tracheophyta</taxon>
        <taxon>Spermatophyta</taxon>
        <taxon>Magnoliopsida</taxon>
        <taxon>eudicotyledons</taxon>
        <taxon>Gunneridae</taxon>
        <taxon>Pentapetalae</taxon>
        <taxon>rosids</taxon>
        <taxon>fabids</taxon>
        <taxon>Malpighiales</taxon>
        <taxon>Salicaceae</taxon>
        <taxon>Saliceae</taxon>
        <taxon>Populus</taxon>
    </lineage>
</organism>
<proteinExistence type="predicted"/>
<dbReference type="EMBL" id="CM009290">
    <property type="protein sequence ID" value="KAI9400903.1"/>
    <property type="molecule type" value="Genomic_DNA"/>
</dbReference>
<dbReference type="Proteomes" id="UP000006729">
    <property type="component" value="Chromosome 1"/>
</dbReference>
<evidence type="ECO:0000313" key="2">
    <source>
        <dbReference type="Proteomes" id="UP000006729"/>
    </source>
</evidence>
<sequence>MKIRAFPPRSSPEISWPTFSGHWPSLSSSPDPSHRLASTEPGQPPFSSHLEPSTFTPRSPSSTPNQPPLGQPPLFPLHRHHQIFFSVVSLRFLSKKQHRQICSTPINSRFLRH</sequence>
<gene>
    <name evidence="1" type="ORF">POPTR_001G049601v4</name>
</gene>
<keyword evidence="2" id="KW-1185">Reference proteome</keyword>
<evidence type="ECO:0000313" key="1">
    <source>
        <dbReference type="EMBL" id="KAI9400903.1"/>
    </source>
</evidence>
<name>A0ACC0THC3_POPTR</name>